<dbReference type="SUPFAM" id="SSF51735">
    <property type="entry name" value="NAD(P)-binding Rossmann-fold domains"/>
    <property type="match status" value="1"/>
</dbReference>
<dbReference type="GO" id="GO:0016491">
    <property type="term" value="F:oxidoreductase activity"/>
    <property type="evidence" value="ECO:0007669"/>
    <property type="project" value="UniProtKB-KW"/>
</dbReference>
<dbReference type="AlphaFoldDB" id="A0A9Q8L5Q5"/>
<dbReference type="PANTHER" id="PTHR43157:SF31">
    <property type="entry name" value="PHOSPHATIDYLINOSITOL-GLYCAN BIOSYNTHESIS CLASS F PROTEIN"/>
    <property type="match status" value="1"/>
</dbReference>
<keyword evidence="3" id="KW-1185">Reference proteome</keyword>
<dbReference type="Proteomes" id="UP000756132">
    <property type="component" value="Chromosome 1"/>
</dbReference>
<evidence type="ECO:0000256" key="1">
    <source>
        <dbReference type="ARBA" id="ARBA00023002"/>
    </source>
</evidence>
<dbReference type="OrthoDB" id="542013at2759"/>
<dbReference type="InterPro" id="IPR036291">
    <property type="entry name" value="NAD(P)-bd_dom_sf"/>
</dbReference>
<dbReference type="RefSeq" id="XP_047755658.1">
    <property type="nucleotide sequence ID" value="XM_047901181.1"/>
</dbReference>
<accession>A0A9Q8L5Q5</accession>
<dbReference type="GeneID" id="71981911"/>
<dbReference type="InterPro" id="IPR002347">
    <property type="entry name" value="SDR_fam"/>
</dbReference>
<name>A0A9Q8L5Q5_PASFU</name>
<protein>
    <submittedName>
        <fullName evidence="2">Short chain dehydrogenase atnD</fullName>
    </submittedName>
</protein>
<dbReference type="PANTHER" id="PTHR43157">
    <property type="entry name" value="PHOSPHATIDYLINOSITOL-GLYCAN BIOSYNTHESIS CLASS F PROTEIN-RELATED"/>
    <property type="match status" value="1"/>
</dbReference>
<sequence>MSLGYLPGFLHSQFLVTPPVPTQDCTGKTIVITGANTGLGKEAARRYVRLNCEKLVIACRSVEKGEAAKQEIESSTGRRGVIEVWPVDLQSYDSVKEFCKRVKTLKRLDILVENAGVATGKYYNVGGNESTITVNVISTFLMALLLLPKLQQTGRQYNTIPTLTIVSSEVHFFTSFPERKSASILTTLNTESSAIMSDRYNVSKLLEVLVCREIAREHSAEQLGVTLNFVNPGWCHSELMREVTNPFVRLLKMIMCRTTEVGSRTLVHAGLQGVETHGKFMSDSKIAHCAPLVEGPEGPEVQRRVWTEIAEQLNQIEPGITKVLDAR</sequence>
<reference evidence="2" key="2">
    <citation type="journal article" date="2022" name="Microb. Genom.">
        <title>A chromosome-scale genome assembly of the tomato pathogen Cladosporium fulvum reveals a compartmentalized genome architecture and the presence of a dispensable chromosome.</title>
        <authorList>
            <person name="Zaccaron A.Z."/>
            <person name="Chen L.H."/>
            <person name="Samaras A."/>
            <person name="Stergiopoulos I."/>
        </authorList>
    </citation>
    <scope>NUCLEOTIDE SEQUENCE</scope>
    <source>
        <strain evidence="2">Race5_Kim</strain>
    </source>
</reference>
<dbReference type="PRINTS" id="PR00081">
    <property type="entry name" value="GDHRDH"/>
</dbReference>
<reference evidence="2" key="1">
    <citation type="submission" date="2021-12" db="EMBL/GenBank/DDBJ databases">
        <authorList>
            <person name="Zaccaron A."/>
            <person name="Stergiopoulos I."/>
        </authorList>
    </citation>
    <scope>NUCLEOTIDE SEQUENCE</scope>
    <source>
        <strain evidence="2">Race5_Kim</strain>
    </source>
</reference>
<dbReference type="OMA" id="ANMPERY"/>
<dbReference type="Pfam" id="PF00106">
    <property type="entry name" value="adh_short"/>
    <property type="match status" value="1"/>
</dbReference>
<dbReference type="KEGG" id="ffu:CLAFUR5_02033"/>
<evidence type="ECO:0000313" key="3">
    <source>
        <dbReference type="Proteomes" id="UP000756132"/>
    </source>
</evidence>
<organism evidence="2 3">
    <name type="scientific">Passalora fulva</name>
    <name type="common">Tomato leaf mold</name>
    <name type="synonym">Cladosporium fulvum</name>
    <dbReference type="NCBI Taxonomy" id="5499"/>
    <lineage>
        <taxon>Eukaryota</taxon>
        <taxon>Fungi</taxon>
        <taxon>Dikarya</taxon>
        <taxon>Ascomycota</taxon>
        <taxon>Pezizomycotina</taxon>
        <taxon>Dothideomycetes</taxon>
        <taxon>Dothideomycetidae</taxon>
        <taxon>Mycosphaerellales</taxon>
        <taxon>Mycosphaerellaceae</taxon>
        <taxon>Fulvia</taxon>
    </lineage>
</organism>
<keyword evidence="1" id="KW-0560">Oxidoreductase</keyword>
<evidence type="ECO:0000313" key="2">
    <source>
        <dbReference type="EMBL" id="UJO11292.1"/>
    </source>
</evidence>
<dbReference type="Gene3D" id="3.40.50.720">
    <property type="entry name" value="NAD(P)-binding Rossmann-like Domain"/>
    <property type="match status" value="1"/>
</dbReference>
<gene>
    <name evidence="2" type="ORF">CLAFUR5_02033</name>
</gene>
<dbReference type="EMBL" id="CP090163">
    <property type="protein sequence ID" value="UJO11292.1"/>
    <property type="molecule type" value="Genomic_DNA"/>
</dbReference>
<proteinExistence type="predicted"/>